<dbReference type="Proteomes" id="UP000485058">
    <property type="component" value="Unassembled WGS sequence"/>
</dbReference>
<feature type="region of interest" description="Disordered" evidence="1">
    <location>
        <begin position="362"/>
        <end position="386"/>
    </location>
</feature>
<feature type="compositionally biased region" description="Low complexity" evidence="1">
    <location>
        <begin position="133"/>
        <end position="150"/>
    </location>
</feature>
<evidence type="ECO:0000313" key="2">
    <source>
        <dbReference type="EMBL" id="GFH16688.1"/>
    </source>
</evidence>
<reference evidence="2 3" key="1">
    <citation type="submission" date="2020-02" db="EMBL/GenBank/DDBJ databases">
        <title>Draft genome sequence of Haematococcus lacustris strain NIES-144.</title>
        <authorList>
            <person name="Morimoto D."/>
            <person name="Nakagawa S."/>
            <person name="Yoshida T."/>
            <person name="Sawayama S."/>
        </authorList>
    </citation>
    <scope>NUCLEOTIDE SEQUENCE [LARGE SCALE GENOMIC DNA]</scope>
    <source>
        <strain evidence="2 3">NIES-144</strain>
    </source>
</reference>
<organism evidence="2 3">
    <name type="scientific">Haematococcus lacustris</name>
    <name type="common">Green alga</name>
    <name type="synonym">Haematococcus pluvialis</name>
    <dbReference type="NCBI Taxonomy" id="44745"/>
    <lineage>
        <taxon>Eukaryota</taxon>
        <taxon>Viridiplantae</taxon>
        <taxon>Chlorophyta</taxon>
        <taxon>core chlorophytes</taxon>
        <taxon>Chlorophyceae</taxon>
        <taxon>CS clade</taxon>
        <taxon>Chlamydomonadales</taxon>
        <taxon>Haematococcaceae</taxon>
        <taxon>Haematococcus</taxon>
    </lineage>
</organism>
<feature type="region of interest" description="Disordered" evidence="1">
    <location>
        <begin position="169"/>
        <end position="190"/>
    </location>
</feature>
<sequence>MLGAGSPPYKAQKLCARHRAICWARTSDVVFRTTSGAWRIRPYQEKDFASLVHLQHTSFYTPPPLAPLEQLANAAALLLCCFAAWGVGRWFHTSLTSLGSAGAGGTAEEGAESWSGGEELFEQPTLPAPQEGSPDAPSLAPSPSNPILASDGAAHVTSTISTSSATYQLHSPSQTLPTLPSLHTANHSPANPGLTGLVTLAPAPSLLRTWPGAAGQQLGPLLCSGLSELAQLMQRSLEVIQQASLPSLGRPPQLLPTLAVSGWPCWTADDWGLECLQAAGANCTAAVLLATGMKGSSRQVKVAAASGEGGDRVPAGHEAASGVVCYPLPQGWEQENLPDGELQGTVEVGPVGQCPVITKTDNSRGRASVGFDHPSSATSAHAAMQS</sequence>
<accession>A0A699ZCG2</accession>
<dbReference type="EMBL" id="BLLF01001036">
    <property type="protein sequence ID" value="GFH16688.1"/>
    <property type="molecule type" value="Genomic_DNA"/>
</dbReference>
<feature type="region of interest" description="Disordered" evidence="1">
    <location>
        <begin position="122"/>
        <end position="150"/>
    </location>
</feature>
<keyword evidence="3" id="KW-1185">Reference proteome</keyword>
<feature type="compositionally biased region" description="Polar residues" evidence="1">
    <location>
        <begin position="169"/>
        <end position="189"/>
    </location>
</feature>
<comment type="caution">
    <text evidence="2">The sequence shown here is derived from an EMBL/GenBank/DDBJ whole genome shotgun (WGS) entry which is preliminary data.</text>
</comment>
<protein>
    <submittedName>
        <fullName evidence="2">Uncharacterized protein</fullName>
    </submittedName>
</protein>
<evidence type="ECO:0000313" key="3">
    <source>
        <dbReference type="Proteomes" id="UP000485058"/>
    </source>
</evidence>
<feature type="compositionally biased region" description="Polar residues" evidence="1">
    <location>
        <begin position="375"/>
        <end position="386"/>
    </location>
</feature>
<proteinExistence type="predicted"/>
<dbReference type="AlphaFoldDB" id="A0A699ZCG2"/>
<name>A0A699ZCG2_HAELA</name>
<gene>
    <name evidence="2" type="ORF">HaLaN_13157</name>
</gene>
<evidence type="ECO:0000256" key="1">
    <source>
        <dbReference type="SAM" id="MobiDB-lite"/>
    </source>
</evidence>